<sequence length="68" mass="8169">MHIFEQKNWAGIVKMVLEVRFETPPKDYDVIRRTTQRNEITTSDRKFVETKSETMVCICFGFERGRRI</sequence>
<organism evidence="1">
    <name type="scientific">Aspergillus flavus</name>
    <dbReference type="NCBI Taxonomy" id="5059"/>
    <lineage>
        <taxon>Eukaryota</taxon>
        <taxon>Fungi</taxon>
        <taxon>Dikarya</taxon>
        <taxon>Ascomycota</taxon>
        <taxon>Pezizomycotina</taxon>
        <taxon>Eurotiomycetes</taxon>
        <taxon>Eurotiomycetidae</taxon>
        <taxon>Eurotiales</taxon>
        <taxon>Aspergillaceae</taxon>
        <taxon>Aspergillus</taxon>
        <taxon>Aspergillus subgen. Circumdati</taxon>
    </lineage>
</organism>
<dbReference type="AlphaFoldDB" id="A0A5N6H979"/>
<evidence type="ECO:0000313" key="1">
    <source>
        <dbReference type="EMBL" id="KAB8249740.1"/>
    </source>
</evidence>
<name>A0A5N6H979_ASPFL</name>
<accession>A0A5N6H979</accession>
<reference evidence="1" key="1">
    <citation type="submission" date="2019-04" db="EMBL/GenBank/DDBJ databases">
        <title>Friends and foes A comparative genomics study of 23 Aspergillus species from section Flavi.</title>
        <authorList>
            <consortium name="DOE Joint Genome Institute"/>
            <person name="Kjaerbolling I."/>
            <person name="Vesth T."/>
            <person name="Frisvad J.C."/>
            <person name="Nybo J.L."/>
            <person name="Theobald S."/>
            <person name="Kildgaard S."/>
            <person name="Isbrandt T."/>
            <person name="Kuo A."/>
            <person name="Sato A."/>
            <person name="Lyhne E.K."/>
            <person name="Kogle M.E."/>
            <person name="Wiebenga A."/>
            <person name="Kun R.S."/>
            <person name="Lubbers R.J."/>
            <person name="Makela M.R."/>
            <person name="Barry K."/>
            <person name="Chovatia M."/>
            <person name="Clum A."/>
            <person name="Daum C."/>
            <person name="Haridas S."/>
            <person name="He G."/>
            <person name="LaButti K."/>
            <person name="Lipzen A."/>
            <person name="Mondo S."/>
            <person name="Riley R."/>
            <person name="Salamov A."/>
            <person name="Simmons B.A."/>
            <person name="Magnuson J.K."/>
            <person name="Henrissat B."/>
            <person name="Mortensen U.H."/>
            <person name="Larsen T.O."/>
            <person name="Devries R.P."/>
            <person name="Grigoriev I.V."/>
            <person name="Machida M."/>
            <person name="Baker S.E."/>
            <person name="Andersen M.R."/>
        </authorList>
    </citation>
    <scope>NUCLEOTIDE SEQUENCE [LARGE SCALE GENOMIC DNA]</scope>
    <source>
        <strain evidence="1">CBS 121.62</strain>
    </source>
</reference>
<gene>
    <name evidence="1" type="ORF">BDV35DRAFT_343802</name>
</gene>
<proteinExistence type="predicted"/>
<protein>
    <submittedName>
        <fullName evidence="1">Uncharacterized protein</fullName>
    </submittedName>
</protein>
<dbReference type="EMBL" id="ML734569">
    <property type="protein sequence ID" value="KAB8249740.1"/>
    <property type="molecule type" value="Genomic_DNA"/>
</dbReference>
<dbReference type="Proteomes" id="UP000325434">
    <property type="component" value="Unassembled WGS sequence"/>
</dbReference>